<name>A0A7W3VS19_9PSEU</name>
<evidence type="ECO:0000256" key="2">
    <source>
        <dbReference type="SAM" id="MobiDB-lite"/>
    </source>
</evidence>
<dbReference type="InterPro" id="IPR016162">
    <property type="entry name" value="Ald_DH_N"/>
</dbReference>
<dbReference type="InterPro" id="IPR016161">
    <property type="entry name" value="Ald_DH/histidinol_DH"/>
</dbReference>
<evidence type="ECO:0000313" key="4">
    <source>
        <dbReference type="Proteomes" id="UP000526734"/>
    </source>
</evidence>
<dbReference type="GO" id="GO:0016491">
    <property type="term" value="F:oxidoreductase activity"/>
    <property type="evidence" value="ECO:0007669"/>
    <property type="project" value="UniProtKB-KW"/>
</dbReference>
<protein>
    <submittedName>
        <fullName evidence="3">Uncharacterized protein</fullName>
    </submittedName>
</protein>
<accession>A0A7W3VS19</accession>
<feature type="compositionally biased region" description="Low complexity" evidence="2">
    <location>
        <begin position="99"/>
        <end position="112"/>
    </location>
</feature>
<keyword evidence="4" id="KW-1185">Reference proteome</keyword>
<feature type="region of interest" description="Disordered" evidence="2">
    <location>
        <begin position="88"/>
        <end position="112"/>
    </location>
</feature>
<evidence type="ECO:0000256" key="1">
    <source>
        <dbReference type="ARBA" id="ARBA00023002"/>
    </source>
</evidence>
<dbReference type="Gene3D" id="3.40.605.10">
    <property type="entry name" value="Aldehyde Dehydrogenase, Chain A, domain 1"/>
    <property type="match status" value="1"/>
</dbReference>
<sequence length="112" mass="12207">MFDCPWPRLPVARRIEVCQRFCDLIEERSDEIGLVWAAEAGIPVRWIRTLHRFAAKAAWRTARASRRSAPAAGDGAALWRCLAGGTSADQAPLRGLLPGRGSPAAGRGSREL</sequence>
<dbReference type="SUPFAM" id="SSF53720">
    <property type="entry name" value="ALDH-like"/>
    <property type="match status" value="1"/>
</dbReference>
<dbReference type="AlphaFoldDB" id="A0A7W3VS19"/>
<keyword evidence="1" id="KW-0560">Oxidoreductase</keyword>
<comment type="caution">
    <text evidence="3">The sequence shown here is derived from an EMBL/GenBank/DDBJ whole genome shotgun (WGS) entry which is preliminary data.</text>
</comment>
<dbReference type="Proteomes" id="UP000526734">
    <property type="component" value="Unassembled WGS sequence"/>
</dbReference>
<proteinExistence type="predicted"/>
<organism evidence="3 4">
    <name type="scientific">Amycolatopsis dendrobii</name>
    <dbReference type="NCBI Taxonomy" id="2760662"/>
    <lineage>
        <taxon>Bacteria</taxon>
        <taxon>Bacillati</taxon>
        <taxon>Actinomycetota</taxon>
        <taxon>Actinomycetes</taxon>
        <taxon>Pseudonocardiales</taxon>
        <taxon>Pseudonocardiaceae</taxon>
        <taxon>Amycolatopsis</taxon>
    </lineage>
</organism>
<dbReference type="EMBL" id="JACGZW010000001">
    <property type="protein sequence ID" value="MBB1152065.1"/>
    <property type="molecule type" value="Genomic_DNA"/>
</dbReference>
<reference evidence="3 4" key="1">
    <citation type="submission" date="2020-08" db="EMBL/GenBank/DDBJ databases">
        <title>Amycolatopsis sp. nov. DR6-1 isolated from Dendrobium heterocarpum.</title>
        <authorList>
            <person name="Tedsree N."/>
            <person name="Kuncharoen N."/>
            <person name="Likhitwitayawuid K."/>
            <person name="Tanasupawat S."/>
        </authorList>
    </citation>
    <scope>NUCLEOTIDE SEQUENCE [LARGE SCALE GENOMIC DNA]</scope>
    <source>
        <strain evidence="3 4">DR6-1</strain>
    </source>
</reference>
<gene>
    <name evidence="3" type="ORF">H4281_02870</name>
</gene>
<evidence type="ECO:0000313" key="3">
    <source>
        <dbReference type="EMBL" id="MBB1152065.1"/>
    </source>
</evidence>